<keyword evidence="1" id="KW-0812">Transmembrane</keyword>
<keyword evidence="1" id="KW-0472">Membrane</keyword>
<dbReference type="Proteomes" id="UP000248924">
    <property type="component" value="Unassembled WGS sequence"/>
</dbReference>
<comment type="caution">
    <text evidence="2">The sequence shown here is derived from an EMBL/GenBank/DDBJ whole genome shotgun (WGS) entry which is preliminary data.</text>
</comment>
<protein>
    <submittedName>
        <fullName evidence="2">Sporulation protein</fullName>
    </submittedName>
</protein>
<dbReference type="AlphaFoldDB" id="A0A2W2FQG3"/>
<accession>A0A2W2FQG3</accession>
<organism evidence="2 3">
    <name type="scientific">Micromonospora craterilacus</name>
    <dbReference type="NCBI Taxonomy" id="1655439"/>
    <lineage>
        <taxon>Bacteria</taxon>
        <taxon>Bacillati</taxon>
        <taxon>Actinomycetota</taxon>
        <taxon>Actinomycetes</taxon>
        <taxon>Micromonosporales</taxon>
        <taxon>Micromonosporaceae</taxon>
        <taxon>Micromonospora</taxon>
    </lineage>
</organism>
<keyword evidence="3" id="KW-1185">Reference proteome</keyword>
<name>A0A2W2FQG3_9ACTN</name>
<dbReference type="EMBL" id="POTY01000004">
    <property type="protein sequence ID" value="PZG24087.1"/>
    <property type="molecule type" value="Genomic_DNA"/>
</dbReference>
<proteinExistence type="predicted"/>
<reference evidence="2 3" key="1">
    <citation type="submission" date="2018-01" db="EMBL/GenBank/DDBJ databases">
        <title>Draft genome sequence of Jishengella sp. NA12.</title>
        <authorList>
            <person name="Sahin N."/>
            <person name="Ay H."/>
            <person name="Saygin H."/>
        </authorList>
    </citation>
    <scope>NUCLEOTIDE SEQUENCE [LARGE SCALE GENOMIC DNA]</scope>
    <source>
        <strain evidence="2 3">NA12</strain>
    </source>
</reference>
<evidence type="ECO:0000256" key="1">
    <source>
        <dbReference type="SAM" id="Phobius"/>
    </source>
</evidence>
<dbReference type="Pfam" id="PF09579">
    <property type="entry name" value="Spore_YtfJ"/>
    <property type="match status" value="1"/>
</dbReference>
<sequence>MHRLIDHPTPGQVFGEPVTHDGVVVLPVAALSNGGGGGGGSGPEPAGTAFGLGGGYGTMGRPVGAYVISRGNARFVPAVDITRLAVVAACAAVSIAVLLRRRRASG</sequence>
<evidence type="ECO:0000313" key="3">
    <source>
        <dbReference type="Proteomes" id="UP000248924"/>
    </source>
</evidence>
<gene>
    <name evidence="2" type="ORF">C1I95_01650</name>
</gene>
<evidence type="ECO:0000313" key="2">
    <source>
        <dbReference type="EMBL" id="PZG24087.1"/>
    </source>
</evidence>
<dbReference type="InterPro" id="IPR014229">
    <property type="entry name" value="Spore_YtfJ"/>
</dbReference>
<feature type="transmembrane region" description="Helical" evidence="1">
    <location>
        <begin position="81"/>
        <end position="99"/>
    </location>
</feature>
<keyword evidence="1" id="KW-1133">Transmembrane helix</keyword>